<evidence type="ECO:0000313" key="3">
    <source>
        <dbReference type="EMBL" id="QJA69358.1"/>
    </source>
</evidence>
<feature type="domain" description="Transglycosylase SLT" evidence="2">
    <location>
        <begin position="96"/>
        <end position="181"/>
    </location>
</feature>
<organism evidence="3">
    <name type="scientific">viral metagenome</name>
    <dbReference type="NCBI Taxonomy" id="1070528"/>
    <lineage>
        <taxon>unclassified sequences</taxon>
        <taxon>metagenomes</taxon>
        <taxon>organismal metagenomes</taxon>
    </lineage>
</organism>
<dbReference type="SUPFAM" id="SSF53955">
    <property type="entry name" value="Lysozyme-like"/>
    <property type="match status" value="1"/>
</dbReference>
<dbReference type="CDD" id="cd00254">
    <property type="entry name" value="LT-like"/>
    <property type="match status" value="1"/>
</dbReference>
<name>A0A6M3JJ81_9ZZZZ</name>
<feature type="transmembrane region" description="Helical" evidence="1">
    <location>
        <begin position="6"/>
        <end position="30"/>
    </location>
</feature>
<dbReference type="AlphaFoldDB" id="A0A6M3JJ81"/>
<reference evidence="3" key="1">
    <citation type="submission" date="2020-03" db="EMBL/GenBank/DDBJ databases">
        <title>The deep terrestrial virosphere.</title>
        <authorList>
            <person name="Holmfeldt K."/>
            <person name="Nilsson E."/>
            <person name="Simone D."/>
            <person name="Lopez-Fernandez M."/>
            <person name="Wu X."/>
            <person name="de Brujin I."/>
            <person name="Lundin D."/>
            <person name="Andersson A."/>
            <person name="Bertilsson S."/>
            <person name="Dopson M."/>
        </authorList>
    </citation>
    <scope>NUCLEOTIDE SEQUENCE</scope>
    <source>
        <strain evidence="3">MM415A04679</strain>
    </source>
</reference>
<dbReference type="InterPro" id="IPR008258">
    <property type="entry name" value="Transglycosylase_SLT_dom_1"/>
</dbReference>
<keyword evidence="1" id="KW-0472">Membrane</keyword>
<sequence>MMTNKSIWGPLFALILIVLSLFYYVGYNYYERENSFKYAKGWNEGRSDIVRETNKIKELEQKDLKEAIHQWIYANHEKVSREIIDTIVNEAFNTNYPIMILAIIGAESNFVATARSSAGAMGLGQIMPKVYSELLKKEGIIKEIRDLYNITENIKAIEFALKYELKITKGDINKALVRYSGNATHYVQKVMTNYISLSFIERRVDLKYVTN</sequence>
<keyword evidence="1" id="KW-0812">Transmembrane</keyword>
<accession>A0A6M3JJ81</accession>
<keyword evidence="1" id="KW-1133">Transmembrane helix</keyword>
<dbReference type="InterPro" id="IPR023346">
    <property type="entry name" value="Lysozyme-like_dom_sf"/>
</dbReference>
<gene>
    <name evidence="3" type="ORF">MM415A04679_0003</name>
</gene>
<evidence type="ECO:0000259" key="2">
    <source>
        <dbReference type="Pfam" id="PF01464"/>
    </source>
</evidence>
<dbReference type="Gene3D" id="1.10.530.10">
    <property type="match status" value="1"/>
</dbReference>
<dbReference type="EMBL" id="MT141699">
    <property type="protein sequence ID" value="QJA69358.1"/>
    <property type="molecule type" value="Genomic_DNA"/>
</dbReference>
<proteinExistence type="predicted"/>
<evidence type="ECO:0000256" key="1">
    <source>
        <dbReference type="SAM" id="Phobius"/>
    </source>
</evidence>
<protein>
    <submittedName>
        <fullName evidence="3">Putative transglycosylase</fullName>
    </submittedName>
</protein>
<dbReference type="Pfam" id="PF01464">
    <property type="entry name" value="SLT"/>
    <property type="match status" value="1"/>
</dbReference>